<feature type="region of interest" description="Disordered" evidence="1">
    <location>
        <begin position="1"/>
        <end position="23"/>
    </location>
</feature>
<evidence type="ECO:0000256" key="1">
    <source>
        <dbReference type="SAM" id="MobiDB-lite"/>
    </source>
</evidence>
<keyword evidence="4" id="KW-1185">Reference proteome</keyword>
<comment type="caution">
    <text evidence="3">The sequence shown here is derived from an EMBL/GenBank/DDBJ whole genome shotgun (WGS) entry which is preliminary data.</text>
</comment>
<protein>
    <submittedName>
        <fullName evidence="3">Glycerophosphodiester phosphodiesterase family protein</fullName>
    </submittedName>
</protein>
<dbReference type="Pfam" id="PF03009">
    <property type="entry name" value="GDPD"/>
    <property type="match status" value="1"/>
</dbReference>
<proteinExistence type="predicted"/>
<dbReference type="RefSeq" id="WP_349805777.1">
    <property type="nucleotide sequence ID" value="NZ_JBEGDP010000047.1"/>
</dbReference>
<name>A0ABV1P495_9ACTN</name>
<evidence type="ECO:0000313" key="3">
    <source>
        <dbReference type="EMBL" id="MEQ7849558.1"/>
    </source>
</evidence>
<dbReference type="SUPFAM" id="SSF51695">
    <property type="entry name" value="PLC-like phosphodiesterases"/>
    <property type="match status" value="1"/>
</dbReference>
<evidence type="ECO:0000259" key="2">
    <source>
        <dbReference type="PROSITE" id="PS51704"/>
    </source>
</evidence>
<dbReference type="InterPro" id="IPR030395">
    <property type="entry name" value="GP_PDE_dom"/>
</dbReference>
<feature type="domain" description="GP-PDE" evidence="2">
    <location>
        <begin position="27"/>
        <end position="281"/>
    </location>
</feature>
<dbReference type="PANTHER" id="PTHR46211:SF13">
    <property type="entry name" value="GLYCEROPHOSPHODIESTER PHOSPHODIESTERASE 1-RELATED"/>
    <property type="match status" value="1"/>
</dbReference>
<dbReference type="PANTHER" id="PTHR46211">
    <property type="entry name" value="GLYCEROPHOSPHORYL DIESTER PHOSPHODIESTERASE"/>
    <property type="match status" value="1"/>
</dbReference>
<evidence type="ECO:0000313" key="4">
    <source>
        <dbReference type="Proteomes" id="UP001482520"/>
    </source>
</evidence>
<dbReference type="Gene3D" id="3.20.20.190">
    <property type="entry name" value="Phosphatidylinositol (PI) phosphodiesterase"/>
    <property type="match status" value="1"/>
</dbReference>
<gene>
    <name evidence="3" type="ORF">V6R90_19955</name>
</gene>
<reference evidence="3 4" key="1">
    <citation type="submission" date="2024-02" db="EMBL/GenBank/DDBJ databases">
        <title>Full genome sequence of Nocardioides kribbensis.</title>
        <authorList>
            <person name="Poletto B.L."/>
            <person name="Silva G."/>
            <person name="Galante D."/>
            <person name="Campos K.R."/>
            <person name="Santos M.B.N."/>
            <person name="Sacchi C.T."/>
        </authorList>
    </citation>
    <scope>NUCLEOTIDE SEQUENCE [LARGE SCALE GENOMIC DNA]</scope>
    <source>
        <strain evidence="3 4">O4R</strain>
    </source>
</reference>
<accession>A0ABV1P495</accession>
<sequence length="296" mass="32201">MRSGARRPDAPHGPRAEPAAAAAGALPQVVAHRGASHDNAEHTLGAYVAALDDGAAALECDVRLTADGHLVCVHDRTLRRTASAEGSVSTMELAQLSQLDFASWKHPWADLDDEAPERDPAHDTVLTLRRLCEVAADYDRRVELAIETKHPTRYGGLVERRLVDVLRDFGWDRPGTPARVMSFSHTALQRVERLAPAVPLVMLLDKAARWPMVHRVIGPDWRVGPGVEVLAGHPRLGPRITASGRRMHVWTVNTRDQLDLCVRLGVEAVITDRPAYLLDLLEARGRTGADGSGGGV</sequence>
<feature type="compositionally biased region" description="Basic and acidic residues" evidence="1">
    <location>
        <begin position="1"/>
        <end position="15"/>
    </location>
</feature>
<dbReference type="PROSITE" id="PS51704">
    <property type="entry name" value="GP_PDE"/>
    <property type="match status" value="1"/>
</dbReference>
<dbReference type="Proteomes" id="UP001482520">
    <property type="component" value="Unassembled WGS sequence"/>
</dbReference>
<dbReference type="EMBL" id="JBEGDP010000047">
    <property type="protein sequence ID" value="MEQ7849558.1"/>
    <property type="molecule type" value="Genomic_DNA"/>
</dbReference>
<dbReference type="InterPro" id="IPR017946">
    <property type="entry name" value="PLC-like_Pdiesterase_TIM-brl"/>
</dbReference>
<organism evidence="3 4">
    <name type="scientific">Nocardioides kribbensis</name>
    <dbReference type="NCBI Taxonomy" id="305517"/>
    <lineage>
        <taxon>Bacteria</taxon>
        <taxon>Bacillati</taxon>
        <taxon>Actinomycetota</taxon>
        <taxon>Actinomycetes</taxon>
        <taxon>Propionibacteriales</taxon>
        <taxon>Nocardioidaceae</taxon>
        <taxon>Nocardioides</taxon>
    </lineage>
</organism>